<feature type="region of interest" description="Disordered" evidence="1">
    <location>
        <begin position="444"/>
        <end position="463"/>
    </location>
</feature>
<comment type="caution">
    <text evidence="3">The sequence shown here is derived from an EMBL/GenBank/DDBJ whole genome shotgun (WGS) entry which is preliminary data.</text>
</comment>
<evidence type="ECO:0000259" key="2">
    <source>
        <dbReference type="Pfam" id="PF02120"/>
    </source>
</evidence>
<gene>
    <name evidence="3" type="ORF">RBH19_00985</name>
</gene>
<keyword evidence="4" id="KW-1185">Reference proteome</keyword>
<feature type="domain" description="Flagellar hook-length control protein-like C-terminal" evidence="2">
    <location>
        <begin position="372"/>
        <end position="448"/>
    </location>
</feature>
<dbReference type="Pfam" id="PF02120">
    <property type="entry name" value="Flg_hook"/>
    <property type="match status" value="1"/>
</dbReference>
<protein>
    <submittedName>
        <fullName evidence="3">Flagellar hook-length control protein FliK</fullName>
    </submittedName>
</protein>
<dbReference type="Proteomes" id="UP001239019">
    <property type="component" value="Unassembled WGS sequence"/>
</dbReference>
<dbReference type="RefSeq" id="WP_306726934.1">
    <property type="nucleotide sequence ID" value="NZ_JAVDDT010000001.1"/>
</dbReference>
<dbReference type="InterPro" id="IPR038610">
    <property type="entry name" value="FliK-like_C_sf"/>
</dbReference>
<dbReference type="Gene3D" id="3.30.750.140">
    <property type="match status" value="1"/>
</dbReference>
<feature type="region of interest" description="Disordered" evidence="1">
    <location>
        <begin position="108"/>
        <end position="129"/>
    </location>
</feature>
<dbReference type="EMBL" id="JAVDDT010000001">
    <property type="protein sequence ID" value="MDQ2068445.1"/>
    <property type="molecule type" value="Genomic_DNA"/>
</dbReference>
<keyword evidence="3" id="KW-0282">Flagellum</keyword>
<keyword evidence="3" id="KW-0966">Cell projection</keyword>
<feature type="region of interest" description="Disordered" evidence="1">
    <location>
        <begin position="243"/>
        <end position="292"/>
    </location>
</feature>
<proteinExistence type="predicted"/>
<evidence type="ECO:0000313" key="4">
    <source>
        <dbReference type="Proteomes" id="UP001239019"/>
    </source>
</evidence>
<dbReference type="InterPro" id="IPR021136">
    <property type="entry name" value="Flagellar_hook_control-like_C"/>
</dbReference>
<organism evidence="3 4">
    <name type="scientific">Natronospira bacteriovora</name>
    <dbReference type="NCBI Taxonomy" id="3069753"/>
    <lineage>
        <taxon>Bacteria</taxon>
        <taxon>Pseudomonadati</taxon>
        <taxon>Pseudomonadota</taxon>
        <taxon>Gammaproteobacteria</taxon>
        <taxon>Natronospirales</taxon>
        <taxon>Natronospiraceae</taxon>
        <taxon>Natronospira</taxon>
    </lineage>
</organism>
<sequence>MSDIRISDLLAGRAGADKPHRGVAGLRAGQVVAARLVQQGEQILLQIGRDRLPIQAMTDSSQAIVRATAPTGGQIPGAAPLHPPAGTRLVLEVLNTGQTLDMRVLEARPPLSPGAASPAHETSPSSTRDIDARLRRLPLLLNQQSDSRALLNSLRALMRAPATPDQRLTALREALAPMMQALRTPTELSTPAGVSSAVADSGLNTEKRLMAAIAQSRGAQGPASDPLTRDWKAALGRSLMNLHTAEREGRLPPPRVNATRPGSERPQTSPPGRDWFQGNPSATTPRGSTTSAAAQATTAGMQGALLRDLPEALRIIVRQIEGAMARSELHQLASSNPESESGRSQLWFEIPVSRQNSDDIWQFLLEERRRKDSDEMESWTVTVGVTIPELGPFHARLRLRGERISIHLYAHRTETLETMRQSLDHFRERLRDAGLTLERLQLSAGSPSLPDAPFPHSSFRGRA</sequence>
<name>A0ABU0W625_9GAMM</name>
<evidence type="ECO:0000313" key="3">
    <source>
        <dbReference type="EMBL" id="MDQ2068445.1"/>
    </source>
</evidence>
<evidence type="ECO:0000256" key="1">
    <source>
        <dbReference type="SAM" id="MobiDB-lite"/>
    </source>
</evidence>
<reference evidence="3 4" key="1">
    <citation type="submission" date="2023-08" db="EMBL/GenBank/DDBJ databases">
        <title>Whole-genome sequencing of halo(alkali)philic microorganisms from hypersaline lakes.</title>
        <authorList>
            <person name="Sorokin D.Y."/>
            <person name="Abbas B."/>
            <person name="Merkel A.Y."/>
        </authorList>
    </citation>
    <scope>NUCLEOTIDE SEQUENCE [LARGE SCALE GENOMIC DNA]</scope>
    <source>
        <strain evidence="3 4">AB-CW4</strain>
    </source>
</reference>
<keyword evidence="3" id="KW-0969">Cilium</keyword>
<accession>A0ABU0W625</accession>